<sequence>MIHELQVIDENPVYGGKLDSFFMFHFRIWGLNKNSISGKNKHIKAFP</sequence>
<proteinExistence type="predicted"/>
<evidence type="ECO:0000313" key="1">
    <source>
        <dbReference type="EMBL" id="EOZ98631.1"/>
    </source>
</evidence>
<gene>
    <name evidence="1" type="ORF">A33Q_1285</name>
</gene>
<evidence type="ECO:0000313" key="2">
    <source>
        <dbReference type="Proteomes" id="UP000006073"/>
    </source>
</evidence>
<comment type="caution">
    <text evidence="1">The sequence shown here is derived from an EMBL/GenBank/DDBJ whole genome shotgun (WGS) entry which is preliminary data.</text>
</comment>
<dbReference type="Proteomes" id="UP000006073">
    <property type="component" value="Unassembled WGS sequence"/>
</dbReference>
<reference evidence="1 2" key="1">
    <citation type="journal article" date="2013" name="Genome Announc.">
        <title>Draft Genome Sequence of Indibacter alkaliphilus Strain LW1T, Isolated from Lonar Lake, a Haloalkaline Lake in the Buldana District of Maharashtra, India.</title>
        <authorList>
            <person name="Singh A."/>
            <person name="Kumar Jangir P."/>
            <person name="Sharma R."/>
            <person name="Singh A."/>
            <person name="Kumar Pinnaka A."/>
            <person name="Shivaji S."/>
        </authorList>
    </citation>
    <scope>NUCLEOTIDE SEQUENCE [LARGE SCALE GENOMIC DNA]</scope>
    <source>
        <strain evidence="2">CCUG 57479 / KCTC 22604 / LW1</strain>
    </source>
</reference>
<accession>S2E2E1</accession>
<dbReference type="EMBL" id="ALWO02000023">
    <property type="protein sequence ID" value="EOZ98631.1"/>
    <property type="molecule type" value="Genomic_DNA"/>
</dbReference>
<dbReference type="AlphaFoldDB" id="S2E2E1"/>
<name>S2E2E1_INDAL</name>
<keyword evidence="2" id="KW-1185">Reference proteome</keyword>
<organism evidence="1 2">
    <name type="scientific">Indibacter alkaliphilus (strain CCUG 57479 / KCTC 22604 / LW1)</name>
    <dbReference type="NCBI Taxonomy" id="1189612"/>
    <lineage>
        <taxon>Bacteria</taxon>
        <taxon>Pseudomonadati</taxon>
        <taxon>Bacteroidota</taxon>
        <taxon>Cytophagia</taxon>
        <taxon>Cytophagales</taxon>
        <taxon>Cyclobacteriaceae</taxon>
    </lineage>
</organism>
<protein>
    <submittedName>
        <fullName evidence="1">Uncharacterized protein</fullName>
    </submittedName>
</protein>